<keyword evidence="3" id="KW-1185">Reference proteome</keyword>
<name>A0ABD3LME7_EUCGL</name>
<feature type="transmembrane region" description="Helical" evidence="1">
    <location>
        <begin position="28"/>
        <end position="50"/>
    </location>
</feature>
<dbReference type="AlphaFoldDB" id="A0ABD3LME7"/>
<gene>
    <name evidence="2" type="ORF">ACJRO7_000023</name>
</gene>
<keyword evidence="1" id="KW-0472">Membrane</keyword>
<comment type="caution">
    <text evidence="2">The sequence shown here is derived from an EMBL/GenBank/DDBJ whole genome shotgun (WGS) entry which is preliminary data.</text>
</comment>
<keyword evidence="1" id="KW-0812">Transmembrane</keyword>
<feature type="transmembrane region" description="Helical" evidence="1">
    <location>
        <begin position="78"/>
        <end position="98"/>
    </location>
</feature>
<dbReference type="PANTHER" id="PTHR33430">
    <property type="entry name" value="MATERNAL EFFECT EMBRYO ARREST PROTEIN"/>
    <property type="match status" value="1"/>
</dbReference>
<reference evidence="2 3" key="1">
    <citation type="submission" date="2024-11" db="EMBL/GenBank/DDBJ databases">
        <title>Chromosome-level genome assembly of Eucalyptus globulus Labill. provides insights into its genome evolution.</title>
        <authorList>
            <person name="Li X."/>
        </authorList>
    </citation>
    <scope>NUCLEOTIDE SEQUENCE [LARGE SCALE GENOMIC DNA]</scope>
    <source>
        <strain evidence="2">CL2024</strain>
        <tissue evidence="2">Fresh tender leaves</tissue>
    </source>
</reference>
<dbReference type="EMBL" id="JBJKBG010000001">
    <property type="protein sequence ID" value="KAL3752547.1"/>
    <property type="molecule type" value="Genomic_DNA"/>
</dbReference>
<evidence type="ECO:0000313" key="3">
    <source>
        <dbReference type="Proteomes" id="UP001634007"/>
    </source>
</evidence>
<dbReference type="PANTHER" id="PTHR33430:SF1">
    <property type="entry name" value="PGG DOMAIN-CONTAINING PROTEIN"/>
    <property type="match status" value="1"/>
</dbReference>
<proteinExistence type="predicted"/>
<keyword evidence="1" id="KW-1133">Transmembrane helix</keyword>
<accession>A0ABD3LME7</accession>
<evidence type="ECO:0000256" key="1">
    <source>
        <dbReference type="SAM" id="Phobius"/>
    </source>
</evidence>
<organism evidence="2 3">
    <name type="scientific">Eucalyptus globulus</name>
    <name type="common">Tasmanian blue gum</name>
    <dbReference type="NCBI Taxonomy" id="34317"/>
    <lineage>
        <taxon>Eukaryota</taxon>
        <taxon>Viridiplantae</taxon>
        <taxon>Streptophyta</taxon>
        <taxon>Embryophyta</taxon>
        <taxon>Tracheophyta</taxon>
        <taxon>Spermatophyta</taxon>
        <taxon>Magnoliopsida</taxon>
        <taxon>eudicotyledons</taxon>
        <taxon>Gunneridae</taxon>
        <taxon>Pentapetalae</taxon>
        <taxon>rosids</taxon>
        <taxon>malvids</taxon>
        <taxon>Myrtales</taxon>
        <taxon>Myrtaceae</taxon>
        <taxon>Myrtoideae</taxon>
        <taxon>Eucalypteae</taxon>
        <taxon>Eucalyptus</taxon>
    </lineage>
</organism>
<feature type="transmembrane region" description="Helical" evidence="1">
    <location>
        <begin position="118"/>
        <end position="142"/>
    </location>
</feature>
<feature type="transmembrane region" description="Helical" evidence="1">
    <location>
        <begin position="162"/>
        <end position="186"/>
    </location>
</feature>
<sequence length="196" mass="21401">MTKLDSSKSDQDQWEEIRKKTMKNQVSMLGDLVSVNTLFTFAVFIGISFASSNPQTLELRKGCQADRQTTIKLLVNEVVSFVCFLLSSVLATAVKMNLSMYVVFKSKGPTSFNFSGPIWNAIILVSTLGSILGCVYLTLSMVDVVRVLLGKIDCRASDTVQAAGSLVGIDSLALIIYVPCMMLAVYQSYAQLRGSN</sequence>
<dbReference type="Proteomes" id="UP001634007">
    <property type="component" value="Unassembled WGS sequence"/>
</dbReference>
<protein>
    <recommendedName>
        <fullName evidence="4">PGG domain-containing protein</fullName>
    </recommendedName>
</protein>
<evidence type="ECO:0000313" key="2">
    <source>
        <dbReference type="EMBL" id="KAL3752547.1"/>
    </source>
</evidence>
<evidence type="ECO:0008006" key="4">
    <source>
        <dbReference type="Google" id="ProtNLM"/>
    </source>
</evidence>